<keyword evidence="2" id="KW-1185">Reference proteome</keyword>
<dbReference type="PANTHER" id="PTHR19288:SF25">
    <property type="entry name" value="PHOSPHATIDYLGLYCEROPHOSPHATASE GEP4, MITOCHONDRIAL"/>
    <property type="match status" value="1"/>
</dbReference>
<dbReference type="InterPro" id="IPR036412">
    <property type="entry name" value="HAD-like_sf"/>
</dbReference>
<feature type="non-terminal residue" evidence="1">
    <location>
        <position position="1"/>
    </location>
</feature>
<dbReference type="Proteomes" id="UP000789508">
    <property type="component" value="Unassembled WGS sequence"/>
</dbReference>
<dbReference type="Pfam" id="PF09419">
    <property type="entry name" value="PGP_phosphatase"/>
    <property type="match status" value="1"/>
</dbReference>
<evidence type="ECO:0000313" key="1">
    <source>
        <dbReference type="EMBL" id="CAG8494227.1"/>
    </source>
</evidence>
<sequence length="187" mass="20880">MVQSLNLQSLRYIFVALRNPHLLVPHVLVSDIREVDFVQLKKAGVQAVAFDKDNTLTAPYQDSLYPLYEKAWSSCKENFGSDNIVIVSNSAGTPDDPDFKSANKIERALGVKVLKHKVKKPGDGESLISHFNKNKEDTCTNKNHKNAIVIIGDRLFTDVLYGNMNGMLTILVKNVVTEKGDNFFANK</sequence>
<organism evidence="1 2">
    <name type="scientific">Ambispora leptoticha</name>
    <dbReference type="NCBI Taxonomy" id="144679"/>
    <lineage>
        <taxon>Eukaryota</taxon>
        <taxon>Fungi</taxon>
        <taxon>Fungi incertae sedis</taxon>
        <taxon>Mucoromycota</taxon>
        <taxon>Glomeromycotina</taxon>
        <taxon>Glomeromycetes</taxon>
        <taxon>Archaeosporales</taxon>
        <taxon>Ambisporaceae</taxon>
        <taxon>Ambispora</taxon>
    </lineage>
</organism>
<dbReference type="InterPro" id="IPR027706">
    <property type="entry name" value="PGP_Pase"/>
</dbReference>
<dbReference type="Gene3D" id="3.40.50.1000">
    <property type="entry name" value="HAD superfamily/HAD-like"/>
    <property type="match status" value="1"/>
</dbReference>
<gene>
    <name evidence="1" type="ORF">ALEPTO_LOCUS3146</name>
</gene>
<dbReference type="GO" id="GO:0008962">
    <property type="term" value="F:phosphatidylglycerophosphatase activity"/>
    <property type="evidence" value="ECO:0007669"/>
    <property type="project" value="InterPro"/>
</dbReference>
<dbReference type="GO" id="GO:0005737">
    <property type="term" value="C:cytoplasm"/>
    <property type="evidence" value="ECO:0007669"/>
    <property type="project" value="TreeGrafter"/>
</dbReference>
<dbReference type="OrthoDB" id="198652at2759"/>
<reference evidence="1" key="1">
    <citation type="submission" date="2021-06" db="EMBL/GenBank/DDBJ databases">
        <authorList>
            <person name="Kallberg Y."/>
            <person name="Tangrot J."/>
            <person name="Rosling A."/>
        </authorList>
    </citation>
    <scope>NUCLEOTIDE SEQUENCE</scope>
    <source>
        <strain evidence="1">FL130A</strain>
    </source>
</reference>
<dbReference type="InterPro" id="IPR010021">
    <property type="entry name" value="PGPP1/Gep4"/>
</dbReference>
<dbReference type="InterPro" id="IPR023214">
    <property type="entry name" value="HAD_sf"/>
</dbReference>
<comment type="caution">
    <text evidence="1">The sequence shown here is derived from an EMBL/GenBank/DDBJ whole genome shotgun (WGS) entry which is preliminary data.</text>
</comment>
<dbReference type="NCBIfam" id="TIGR01668">
    <property type="entry name" value="YqeG_hyp_ppase"/>
    <property type="match status" value="1"/>
</dbReference>
<dbReference type="SUPFAM" id="SSF56784">
    <property type="entry name" value="HAD-like"/>
    <property type="match status" value="1"/>
</dbReference>
<protein>
    <submittedName>
        <fullName evidence="1">6792_t:CDS:1</fullName>
    </submittedName>
</protein>
<accession>A0A9N8ZGD4</accession>
<name>A0A9N8ZGD4_9GLOM</name>
<evidence type="ECO:0000313" key="2">
    <source>
        <dbReference type="Proteomes" id="UP000789508"/>
    </source>
</evidence>
<dbReference type="EMBL" id="CAJVPS010000551">
    <property type="protein sequence ID" value="CAG8494227.1"/>
    <property type="molecule type" value="Genomic_DNA"/>
</dbReference>
<dbReference type="PANTHER" id="PTHR19288">
    <property type="entry name" value="4-NITROPHENYLPHOSPHATASE-RELATED"/>
    <property type="match status" value="1"/>
</dbReference>
<dbReference type="AlphaFoldDB" id="A0A9N8ZGD4"/>
<proteinExistence type="predicted"/>